<feature type="transmembrane region" description="Helical" evidence="7">
    <location>
        <begin position="274"/>
        <end position="298"/>
    </location>
</feature>
<dbReference type="InterPro" id="IPR025857">
    <property type="entry name" value="MacB_PCD"/>
</dbReference>
<dbReference type="InterPro" id="IPR011925">
    <property type="entry name" value="LolCE_TM"/>
</dbReference>
<dbReference type="GO" id="GO:0098797">
    <property type="term" value="C:plasma membrane protein complex"/>
    <property type="evidence" value="ECO:0007669"/>
    <property type="project" value="TreeGrafter"/>
</dbReference>
<feature type="domain" description="ABC3 transporter permease C-terminal" evidence="8">
    <location>
        <begin position="277"/>
        <end position="410"/>
    </location>
</feature>
<dbReference type="PANTHER" id="PTHR30489:SF0">
    <property type="entry name" value="LIPOPROTEIN-RELEASING SYSTEM TRANSMEMBRANE PROTEIN LOLE"/>
    <property type="match status" value="1"/>
</dbReference>
<accession>A0A381N8X2</accession>
<keyword evidence="4 7" id="KW-0812">Transmembrane</keyword>
<feature type="domain" description="MacB-like periplasmic core" evidence="9">
    <location>
        <begin position="30"/>
        <end position="218"/>
    </location>
</feature>
<feature type="transmembrane region" description="Helical" evidence="7">
    <location>
        <begin position="318"/>
        <end position="344"/>
    </location>
</feature>
<gene>
    <name evidence="10" type="ORF">METZ01_LOCUS2877</name>
</gene>
<evidence type="ECO:0000256" key="3">
    <source>
        <dbReference type="ARBA" id="ARBA00022475"/>
    </source>
</evidence>
<evidence type="ECO:0000256" key="7">
    <source>
        <dbReference type="SAM" id="Phobius"/>
    </source>
</evidence>
<evidence type="ECO:0000259" key="9">
    <source>
        <dbReference type="Pfam" id="PF12704"/>
    </source>
</evidence>
<keyword evidence="2" id="KW-0813">Transport</keyword>
<keyword evidence="3" id="KW-1003">Cell membrane</keyword>
<evidence type="ECO:0000259" key="8">
    <source>
        <dbReference type="Pfam" id="PF02687"/>
    </source>
</evidence>
<dbReference type="EMBL" id="UINC01000148">
    <property type="protein sequence ID" value="SUZ50023.1"/>
    <property type="molecule type" value="Genomic_DNA"/>
</dbReference>
<evidence type="ECO:0000313" key="10">
    <source>
        <dbReference type="EMBL" id="SUZ50023.1"/>
    </source>
</evidence>
<comment type="subcellular location">
    <subcellularLocation>
        <location evidence="1">Cell membrane</location>
        <topology evidence="1">Multi-pass membrane protein</topology>
    </subcellularLocation>
</comment>
<dbReference type="InterPro" id="IPR051447">
    <property type="entry name" value="Lipoprotein-release_system"/>
</dbReference>
<dbReference type="AlphaFoldDB" id="A0A381N8X2"/>
<keyword evidence="5 7" id="KW-1133">Transmembrane helix</keyword>
<feature type="transmembrane region" description="Helical" evidence="7">
    <location>
        <begin position="383"/>
        <end position="403"/>
    </location>
</feature>
<dbReference type="InterPro" id="IPR003838">
    <property type="entry name" value="ABC3_permease_C"/>
</dbReference>
<sequence length="418" mass="45699">MSLTTNRDYELKTIFAFLKARKEAMSLIAVLSVLGIALGVAVLVTVMSVMNGFQSEIKNRMLGVIPHASIIGSQDTIQNWDALQTVLIDSKEIKSFSTFASSEALILSSKDLAGIQIKGIDPEENGLSDKLRNIMTYGKIGTLSAGGFNIVIGNGLATDLDLSIGDSVTVVISNTLISAIGSIPRLKKFKVSGIFDAGIQEFDQNLAFMNLFDAQNLLQKPGEILGIDIDFFDPNLSRKTIRNIAIEAGGGFLVSDWTTQNPNFFRSLELTKTIIFMVLILILAVASFNVVSTLVMLIRQKRGSIAVLRGLGADRGGIIRIFLSIGFLLGFLGSVLGIIVGVFVTTQLTEIIQHLESIFNITLYQKEVYFLSELPVRINWKEVMWIGLIAVLLSLVSSVIPSYRASRLDPANILRLHR</sequence>
<feature type="transmembrane region" description="Helical" evidence="7">
    <location>
        <begin position="27"/>
        <end position="50"/>
    </location>
</feature>
<dbReference type="GO" id="GO:0042953">
    <property type="term" value="P:lipoprotein transport"/>
    <property type="evidence" value="ECO:0007669"/>
    <property type="project" value="InterPro"/>
</dbReference>
<evidence type="ECO:0000256" key="5">
    <source>
        <dbReference type="ARBA" id="ARBA00022989"/>
    </source>
</evidence>
<evidence type="ECO:0008006" key="11">
    <source>
        <dbReference type="Google" id="ProtNLM"/>
    </source>
</evidence>
<dbReference type="PANTHER" id="PTHR30489">
    <property type="entry name" value="LIPOPROTEIN-RELEASING SYSTEM TRANSMEMBRANE PROTEIN LOLE"/>
    <property type="match status" value="1"/>
</dbReference>
<dbReference type="GO" id="GO:0044874">
    <property type="term" value="P:lipoprotein localization to outer membrane"/>
    <property type="evidence" value="ECO:0007669"/>
    <property type="project" value="TreeGrafter"/>
</dbReference>
<keyword evidence="6 7" id="KW-0472">Membrane</keyword>
<evidence type="ECO:0000256" key="6">
    <source>
        <dbReference type="ARBA" id="ARBA00023136"/>
    </source>
</evidence>
<name>A0A381N8X2_9ZZZZ</name>
<dbReference type="Pfam" id="PF02687">
    <property type="entry name" value="FtsX"/>
    <property type="match status" value="1"/>
</dbReference>
<proteinExistence type="predicted"/>
<evidence type="ECO:0000256" key="2">
    <source>
        <dbReference type="ARBA" id="ARBA00022448"/>
    </source>
</evidence>
<protein>
    <recommendedName>
        <fullName evidence="11">ABC3 transporter permease protein domain-containing protein</fullName>
    </recommendedName>
</protein>
<organism evidence="10">
    <name type="scientific">marine metagenome</name>
    <dbReference type="NCBI Taxonomy" id="408172"/>
    <lineage>
        <taxon>unclassified sequences</taxon>
        <taxon>metagenomes</taxon>
        <taxon>ecological metagenomes</taxon>
    </lineage>
</organism>
<dbReference type="Pfam" id="PF12704">
    <property type="entry name" value="MacB_PCD"/>
    <property type="match status" value="1"/>
</dbReference>
<reference evidence="10" key="1">
    <citation type="submission" date="2018-05" db="EMBL/GenBank/DDBJ databases">
        <authorList>
            <person name="Lanie J.A."/>
            <person name="Ng W.-L."/>
            <person name="Kazmierczak K.M."/>
            <person name="Andrzejewski T.M."/>
            <person name="Davidsen T.M."/>
            <person name="Wayne K.J."/>
            <person name="Tettelin H."/>
            <person name="Glass J.I."/>
            <person name="Rusch D."/>
            <person name="Podicherti R."/>
            <person name="Tsui H.-C.T."/>
            <person name="Winkler M.E."/>
        </authorList>
    </citation>
    <scope>NUCLEOTIDE SEQUENCE</scope>
</reference>
<evidence type="ECO:0000256" key="1">
    <source>
        <dbReference type="ARBA" id="ARBA00004651"/>
    </source>
</evidence>
<evidence type="ECO:0000256" key="4">
    <source>
        <dbReference type="ARBA" id="ARBA00022692"/>
    </source>
</evidence>
<dbReference type="NCBIfam" id="TIGR02212">
    <property type="entry name" value="lolCE"/>
    <property type="match status" value="1"/>
</dbReference>